<protein>
    <submittedName>
        <fullName evidence="3">Uncharacterized protein</fullName>
    </submittedName>
</protein>
<sequence>MAISERTRAAAFCTLLAGVGLTGTHAPAGVVFSISEETSGVEMNYSGEIDLTGLVFLGSGAGSVAGLNSSTGTLVNQVGPFDSYVPGAPVSFGTGGLTVASSATGDVFGLVDGVDVAGQDELQLPVGYVSGAPISGSFSFAGASFTSLGLTSGTSFLNTLSNGDTIRIDVGISAAVPLLATLPLLLAGIGAIGWAARRRRT</sequence>
<organism evidence="3 5">
    <name type="scientific">Jannaschia seohaensis</name>
    <dbReference type="NCBI Taxonomy" id="475081"/>
    <lineage>
        <taxon>Bacteria</taxon>
        <taxon>Pseudomonadati</taxon>
        <taxon>Pseudomonadota</taxon>
        <taxon>Alphaproteobacteria</taxon>
        <taxon>Rhodobacterales</taxon>
        <taxon>Roseobacteraceae</taxon>
        <taxon>Jannaschia</taxon>
    </lineage>
</organism>
<reference evidence="2 4" key="2">
    <citation type="submission" date="2018-03" db="EMBL/GenBank/DDBJ databases">
        <title>Genomic Encyclopedia of Archaeal and Bacterial Type Strains, Phase II (KMG-II): from individual species to whole genera.</title>
        <authorList>
            <person name="Goeker M."/>
        </authorList>
    </citation>
    <scope>NUCLEOTIDE SEQUENCE [LARGE SCALE GENOMIC DNA]</scope>
    <source>
        <strain evidence="2 4">DSM 25227</strain>
    </source>
</reference>
<evidence type="ECO:0000313" key="2">
    <source>
        <dbReference type="EMBL" id="PWJ13269.1"/>
    </source>
</evidence>
<keyword evidence="1" id="KW-1133">Transmembrane helix</keyword>
<proteinExistence type="predicted"/>
<evidence type="ECO:0000313" key="3">
    <source>
        <dbReference type="EMBL" id="SSA50595.1"/>
    </source>
</evidence>
<dbReference type="EMBL" id="UETC01000014">
    <property type="protein sequence ID" value="SSA50595.1"/>
    <property type="molecule type" value="Genomic_DNA"/>
</dbReference>
<reference evidence="3 5" key="1">
    <citation type="submission" date="2016-10" db="EMBL/GenBank/DDBJ databases">
        <authorList>
            <person name="Cai Z."/>
        </authorList>
    </citation>
    <scope>NUCLEOTIDE SEQUENCE [LARGE SCALE GENOMIC DNA]</scope>
    <source>
        <strain evidence="3 5">DSM 25227</strain>
    </source>
</reference>
<accession>A0A2Y9B3M1</accession>
<keyword evidence="1" id="KW-0812">Transmembrane</keyword>
<dbReference type="Proteomes" id="UP000251571">
    <property type="component" value="Unassembled WGS sequence"/>
</dbReference>
<feature type="transmembrane region" description="Helical" evidence="1">
    <location>
        <begin position="174"/>
        <end position="196"/>
    </location>
</feature>
<evidence type="ECO:0000313" key="4">
    <source>
        <dbReference type="Proteomes" id="UP000245839"/>
    </source>
</evidence>
<gene>
    <name evidence="2" type="ORF">BCF38_11432</name>
    <name evidence="3" type="ORF">SAMN05421539_11432</name>
</gene>
<dbReference type="AlphaFoldDB" id="A0A2Y9B3M1"/>
<dbReference type="Proteomes" id="UP000245839">
    <property type="component" value="Unassembled WGS sequence"/>
</dbReference>
<evidence type="ECO:0000256" key="1">
    <source>
        <dbReference type="SAM" id="Phobius"/>
    </source>
</evidence>
<evidence type="ECO:0000313" key="5">
    <source>
        <dbReference type="Proteomes" id="UP000251571"/>
    </source>
</evidence>
<name>A0A2Y9B3M1_9RHOB</name>
<dbReference type="EMBL" id="QGDJ01000014">
    <property type="protein sequence ID" value="PWJ13269.1"/>
    <property type="molecule type" value="Genomic_DNA"/>
</dbReference>
<keyword evidence="4" id="KW-1185">Reference proteome</keyword>
<keyword evidence="1" id="KW-0472">Membrane</keyword>